<dbReference type="FunFam" id="2.130.10.10:FF:000271">
    <property type="entry name" value="cilia- and flagella-associated protein 57"/>
    <property type="match status" value="1"/>
</dbReference>
<evidence type="ECO:0000256" key="1">
    <source>
        <dbReference type="ARBA" id="ARBA00022574"/>
    </source>
</evidence>
<dbReference type="Pfam" id="PF23414">
    <property type="entry name" value="Beta-prop_EML_2"/>
    <property type="match status" value="1"/>
</dbReference>
<organism evidence="7 8">
    <name type="scientific">Oopsacas minuta</name>
    <dbReference type="NCBI Taxonomy" id="111878"/>
    <lineage>
        <taxon>Eukaryota</taxon>
        <taxon>Metazoa</taxon>
        <taxon>Porifera</taxon>
        <taxon>Hexactinellida</taxon>
        <taxon>Hexasterophora</taxon>
        <taxon>Lyssacinosida</taxon>
        <taxon>Leucopsacidae</taxon>
        <taxon>Oopsacas</taxon>
    </lineage>
</organism>
<dbReference type="AlphaFoldDB" id="A0AAV7K225"/>
<feature type="repeat" description="WD" evidence="3">
    <location>
        <begin position="416"/>
        <end position="457"/>
    </location>
</feature>
<dbReference type="Proteomes" id="UP001165289">
    <property type="component" value="Unassembled WGS sequence"/>
</dbReference>
<proteinExistence type="predicted"/>
<reference evidence="7 8" key="1">
    <citation type="journal article" date="2023" name="BMC Biol.">
        <title>The compact genome of the sponge Oopsacas minuta (Hexactinellida) is lacking key metazoan core genes.</title>
        <authorList>
            <person name="Santini S."/>
            <person name="Schenkelaars Q."/>
            <person name="Jourda C."/>
            <person name="Duchesne M."/>
            <person name="Belahbib H."/>
            <person name="Rocher C."/>
            <person name="Selva M."/>
            <person name="Riesgo A."/>
            <person name="Vervoort M."/>
            <person name="Leys S.P."/>
            <person name="Kodjabachian L."/>
            <person name="Le Bivic A."/>
            <person name="Borchiellini C."/>
            <person name="Claverie J.M."/>
            <person name="Renard E."/>
        </authorList>
    </citation>
    <scope>NUCLEOTIDE SEQUENCE [LARGE SCALE GENOMIC DNA]</scope>
    <source>
        <strain evidence="7">SPO-2</strain>
    </source>
</reference>
<evidence type="ECO:0000313" key="7">
    <source>
        <dbReference type="EMBL" id="KAI6655110.1"/>
    </source>
</evidence>
<keyword evidence="2" id="KW-0677">Repeat</keyword>
<keyword evidence="8" id="KW-1185">Reference proteome</keyword>
<dbReference type="SMART" id="SM00320">
    <property type="entry name" value="WD40"/>
    <property type="match status" value="5"/>
</dbReference>
<dbReference type="InterPro" id="IPR019775">
    <property type="entry name" value="WD40_repeat_CS"/>
</dbReference>
<comment type="caution">
    <text evidence="7">The sequence shown here is derived from an EMBL/GenBank/DDBJ whole genome shotgun (WGS) entry which is preliminary data.</text>
</comment>
<dbReference type="PROSITE" id="PS50294">
    <property type="entry name" value="WD_REPEATS_REGION"/>
    <property type="match status" value="1"/>
</dbReference>
<evidence type="ECO:0000259" key="6">
    <source>
        <dbReference type="Pfam" id="PF23414"/>
    </source>
</evidence>
<dbReference type="SUPFAM" id="SSF82171">
    <property type="entry name" value="DPP6 N-terminal domain-like"/>
    <property type="match status" value="1"/>
</dbReference>
<dbReference type="PROSITE" id="PS00678">
    <property type="entry name" value="WD_REPEATS_1"/>
    <property type="match status" value="1"/>
</dbReference>
<gene>
    <name evidence="7" type="ORF">LOD99_2399</name>
</gene>
<dbReference type="EMBL" id="JAKMXF010000210">
    <property type="protein sequence ID" value="KAI6655110.1"/>
    <property type="molecule type" value="Genomic_DNA"/>
</dbReference>
<dbReference type="PANTHER" id="PTHR32215:SF0">
    <property type="entry name" value="CILIA- AND FLAGELLA-ASSOCIATED PROTEIN 57"/>
    <property type="match status" value="1"/>
</dbReference>
<evidence type="ECO:0000256" key="3">
    <source>
        <dbReference type="PROSITE-ProRule" id="PRU00221"/>
    </source>
</evidence>
<feature type="region of interest" description="Disordered" evidence="5">
    <location>
        <begin position="1250"/>
        <end position="1271"/>
    </location>
</feature>
<feature type="region of interest" description="Disordered" evidence="5">
    <location>
        <begin position="783"/>
        <end position="808"/>
    </location>
</feature>
<dbReference type="PROSITE" id="PS50082">
    <property type="entry name" value="WD_REPEATS_2"/>
    <property type="match status" value="2"/>
</dbReference>
<feature type="coiled-coil region" evidence="4">
    <location>
        <begin position="1013"/>
        <end position="1068"/>
    </location>
</feature>
<sequence>MAIASVQTRFAYGLRSDVVGNVNFIDEQNVIYPVGSNIVIYNIDQKTQRFIPTSPTMLGPSCLAISPNKRYLAIAEKGTERGQIVIHDLVTNKKKLLQYKEMQSLSFISISFSSDSKYLASLTDKPDQTLLYWGWDKAKVFASLKVSPPGAGTQAGGEVARDAKQVSFNPTDNTVLCLTGDMIYKLLRYSEGALKTFGYARTELSNYLSHCWITEEKLVLGTSNGRLQLFEGSDLKWEYNICDAKAGGGQSIRDGSQTTSVRASVDSSSKRTRFGDVSSTSMFDPPPRVPRIEYIISYSKGFICAGGVGLLHLFEKSDDRDLYRRKVVKVNNLPEMSLSLVAKTQPSLLLPVDGSDGAYTGVSLLDCYEVSCLSMSPSEDNLVASTKGNQLYSLLVSTADMTTTRTDQVSFDLLSHSFHMNQIKGLDVCLRKPLVATCSMDKTIRIWNFETNALELQKEFQEEAYSVALHPSGLFLLAGFSEKLRLMNILLDDIRVFKEFVIRGCRECAFAHGGHMFAAVNNNLIQIFSSYSFENIQDLKGHNGKVRSLAFSKDDQRLISCSADGAVYEWSIAKGCREGEAVHRQCIYTSLTLSPDAKTSYVVGSDGNIKELVLMDGHEVRRVPAEDTVLTQVALSRSGRMLFCGTSQGGVRAMKFPLSDPGKYNETQAHNGAVTRIKITYDDQYLITTGEDACVFMFKIIDKEGKGLKLEREINYAEEILITKSDLEEKNQLTQELKAKVEELCLDNDYQMRIKEMGYQDKIKGLTDKFINDHNALRSQVEKVQKENEQFKQESEESEQQMGEGHARELQEIEASNNQKLMAEYEKYQELQARNQRLQDQQERKVAELHAQRQRDMEENTIEFQSKLEERGRLLEQVQEELRQQMREHEELRQQLEDDADREILDLRNNYEHQLRQEKEKNELLRGDRGVFEKKCESQKKDISHLRKDIDQLTNEKSKLNSVIKSLENDIVGLKKEIQERDDTIHDKEKRIYDLKKKNQELEKFKFVLEYKIKELKKQIEPREQEIKEKKEQIHKMESELEDKSQSCKNLEHERDEKELKLKATTKELLSERQRARGLAALTRAFQVDLHNTVGLIQEPAQLKDSVVALYQNYFKIDEDSLSKGVGQFEVDAQDEYARQREHLERNVTALKKKLKKESEIHKSDNVRIMQENVTLIKEINELRKELKIARSTVHDLETAMVIAKRQGFDERQVPKPVIPATGLGKTEIVEPQDIIERQTKEIWKLRKEIQEATPKGDKLPPVSDQPMVAT</sequence>
<dbReference type="PANTHER" id="PTHR32215">
    <property type="entry name" value="CILIA- AND FLAGELLA-ASSOCIATED PROTEIN 57"/>
    <property type="match status" value="1"/>
</dbReference>
<feature type="compositionally biased region" description="Basic and acidic residues" evidence="5">
    <location>
        <begin position="783"/>
        <end position="795"/>
    </location>
</feature>
<feature type="repeat" description="WD" evidence="3">
    <location>
        <begin position="539"/>
        <end position="572"/>
    </location>
</feature>
<keyword evidence="1 3" id="KW-0853">WD repeat</keyword>
<dbReference type="InterPro" id="IPR052993">
    <property type="entry name" value="CFA-57"/>
</dbReference>
<dbReference type="Gene3D" id="1.10.287.1490">
    <property type="match status" value="1"/>
</dbReference>
<feature type="domain" description="EML-like second beta-propeller" evidence="6">
    <location>
        <begin position="424"/>
        <end position="700"/>
    </location>
</feature>
<evidence type="ECO:0000313" key="8">
    <source>
        <dbReference type="Proteomes" id="UP001165289"/>
    </source>
</evidence>
<dbReference type="InterPro" id="IPR015943">
    <property type="entry name" value="WD40/YVTN_repeat-like_dom_sf"/>
</dbReference>
<keyword evidence="4" id="KW-0175">Coiled coil</keyword>
<dbReference type="InterPro" id="IPR001680">
    <property type="entry name" value="WD40_rpt"/>
</dbReference>
<accession>A0AAV7K225</accession>
<protein>
    <submittedName>
        <fullName evidence="7">WD repeat-containing protein 65-like</fullName>
    </submittedName>
</protein>
<feature type="coiled-coil region" evidence="4">
    <location>
        <begin position="1134"/>
        <end position="1200"/>
    </location>
</feature>
<feature type="compositionally biased region" description="Basic and acidic residues" evidence="5">
    <location>
        <begin position="1250"/>
        <end position="1259"/>
    </location>
</feature>
<dbReference type="InterPro" id="IPR055442">
    <property type="entry name" value="Beta-prop_EML-like_2nd"/>
</dbReference>
<evidence type="ECO:0000256" key="2">
    <source>
        <dbReference type="ARBA" id="ARBA00022737"/>
    </source>
</evidence>
<dbReference type="Gene3D" id="2.130.10.10">
    <property type="entry name" value="YVTN repeat-like/Quinoprotein amine dehydrogenase"/>
    <property type="match status" value="2"/>
</dbReference>
<name>A0AAV7K225_9METZ</name>
<evidence type="ECO:0000256" key="4">
    <source>
        <dbReference type="SAM" id="Coils"/>
    </source>
</evidence>
<evidence type="ECO:0000256" key="5">
    <source>
        <dbReference type="SAM" id="MobiDB-lite"/>
    </source>
</evidence>